<evidence type="ECO:0000313" key="2">
    <source>
        <dbReference type="EMBL" id="MBE1603367.1"/>
    </source>
</evidence>
<dbReference type="InterPro" id="IPR046657">
    <property type="entry name" value="DUF6766"/>
</dbReference>
<dbReference type="Pfam" id="PF20554">
    <property type="entry name" value="DUF6766"/>
    <property type="match status" value="1"/>
</dbReference>
<name>A0A927MNS2_9ACTN</name>
<dbReference type="EMBL" id="JADBEM010000001">
    <property type="protein sequence ID" value="MBE1603367.1"/>
    <property type="molecule type" value="Genomic_DNA"/>
</dbReference>
<proteinExistence type="predicted"/>
<feature type="region of interest" description="Disordered" evidence="1">
    <location>
        <begin position="9"/>
        <end position="30"/>
    </location>
</feature>
<comment type="caution">
    <text evidence="2">The sequence shown here is derived from an EMBL/GenBank/DDBJ whole genome shotgun (WGS) entry which is preliminary data.</text>
</comment>
<dbReference type="Proteomes" id="UP000638648">
    <property type="component" value="Unassembled WGS sequence"/>
</dbReference>
<evidence type="ECO:0000313" key="3">
    <source>
        <dbReference type="Proteomes" id="UP000638648"/>
    </source>
</evidence>
<accession>A0A927MNS2</accession>
<organism evidence="2 3">
    <name type="scientific">Actinopolymorpha pittospori</name>
    <dbReference type="NCBI Taxonomy" id="648752"/>
    <lineage>
        <taxon>Bacteria</taxon>
        <taxon>Bacillati</taxon>
        <taxon>Actinomycetota</taxon>
        <taxon>Actinomycetes</taxon>
        <taxon>Propionibacteriales</taxon>
        <taxon>Actinopolymorphaceae</taxon>
        <taxon>Actinopolymorpha</taxon>
    </lineage>
</organism>
<evidence type="ECO:0000256" key="1">
    <source>
        <dbReference type="SAM" id="MobiDB-lite"/>
    </source>
</evidence>
<keyword evidence="3" id="KW-1185">Reference proteome</keyword>
<reference evidence="2" key="1">
    <citation type="submission" date="2020-10" db="EMBL/GenBank/DDBJ databases">
        <title>Sequencing the genomes of 1000 actinobacteria strains.</title>
        <authorList>
            <person name="Klenk H.-P."/>
        </authorList>
    </citation>
    <scope>NUCLEOTIDE SEQUENCE</scope>
    <source>
        <strain evidence="2">DSM 45354</strain>
    </source>
</reference>
<gene>
    <name evidence="2" type="ORF">HEB94_000215</name>
</gene>
<sequence>MAVLAVFLRERGSPESKPVGMPHDGTGSTG</sequence>
<dbReference type="AlphaFoldDB" id="A0A927MNS2"/>
<protein>
    <submittedName>
        <fullName evidence="2">Uncharacterized protein</fullName>
    </submittedName>
</protein>